<evidence type="ECO:0000313" key="2">
    <source>
        <dbReference type="EMBL" id="OLP91493.1"/>
    </source>
</evidence>
<dbReference type="PANTHER" id="PTHR13343:SF24">
    <property type="entry name" value="OS07G0573800 PROTEIN"/>
    <property type="match status" value="1"/>
</dbReference>
<evidence type="ECO:0000256" key="1">
    <source>
        <dbReference type="SAM" id="MobiDB-lite"/>
    </source>
</evidence>
<comment type="caution">
    <text evidence="2">The sequence shown here is derived from an EMBL/GenBank/DDBJ whole genome shotgun (WGS) entry which is preliminary data.</text>
</comment>
<sequence>MGDLTFDDSVLSALDENGPAASSGPASPGEGADPPHAGGLHMGKGLQLLPTLLAIAGLGALSLAFTGNTSPRNAEEEEKPTGNLVVKEMALQQKVREHQENAVKLDAATEVQYNHGFAVMSTNSLLVKSASMPGFPGGSVVGFAPDEKGRPLFSFSSMSSHTQDLIKDKRCSLTVAAKEFKGAADGRVNLIGEDNPGQYLKAVPIESEEEIAEAKARLGVDHPVVERRRWFPEVVERRVGTREAFRGVVGRRGTGNDCTYSGTRPEDLDEAASGVPRPEYPFGDYG</sequence>
<dbReference type="GO" id="GO:0005737">
    <property type="term" value="C:cytoplasm"/>
    <property type="evidence" value="ECO:0007669"/>
    <property type="project" value="UniProtKB-ARBA"/>
</dbReference>
<protein>
    <submittedName>
        <fullName evidence="2">Uncharacterized protein</fullName>
    </submittedName>
</protein>
<dbReference type="EMBL" id="LSRX01000663">
    <property type="protein sequence ID" value="OLP91493.1"/>
    <property type="molecule type" value="Genomic_DNA"/>
</dbReference>
<organism evidence="2 3">
    <name type="scientific">Symbiodinium microadriaticum</name>
    <name type="common">Dinoflagellate</name>
    <name type="synonym">Zooxanthella microadriatica</name>
    <dbReference type="NCBI Taxonomy" id="2951"/>
    <lineage>
        <taxon>Eukaryota</taxon>
        <taxon>Sar</taxon>
        <taxon>Alveolata</taxon>
        <taxon>Dinophyceae</taxon>
        <taxon>Suessiales</taxon>
        <taxon>Symbiodiniaceae</taxon>
        <taxon>Symbiodinium</taxon>
    </lineage>
</organism>
<proteinExistence type="predicted"/>
<dbReference type="PANTHER" id="PTHR13343">
    <property type="entry name" value="CREG1 PROTEIN"/>
    <property type="match status" value="1"/>
</dbReference>
<feature type="compositionally biased region" description="Low complexity" evidence="1">
    <location>
        <begin position="18"/>
        <end position="35"/>
    </location>
</feature>
<reference evidence="2 3" key="1">
    <citation type="submission" date="2016-02" db="EMBL/GenBank/DDBJ databases">
        <title>Genome analysis of coral dinoflagellate symbionts highlights evolutionary adaptations to a symbiotic lifestyle.</title>
        <authorList>
            <person name="Aranda M."/>
            <person name="Li Y."/>
            <person name="Liew Y.J."/>
            <person name="Baumgarten S."/>
            <person name="Simakov O."/>
            <person name="Wilson M."/>
            <person name="Piel J."/>
            <person name="Ashoor H."/>
            <person name="Bougouffa S."/>
            <person name="Bajic V.B."/>
            <person name="Ryu T."/>
            <person name="Ravasi T."/>
            <person name="Bayer T."/>
            <person name="Micklem G."/>
            <person name="Kim H."/>
            <person name="Bhak J."/>
            <person name="Lajeunesse T.C."/>
            <person name="Voolstra C.R."/>
        </authorList>
    </citation>
    <scope>NUCLEOTIDE SEQUENCE [LARGE SCALE GENOMIC DNA]</scope>
    <source>
        <strain evidence="2 3">CCMP2467</strain>
    </source>
</reference>
<dbReference type="InterPro" id="IPR012349">
    <property type="entry name" value="Split_barrel_FMN-bd"/>
</dbReference>
<evidence type="ECO:0000313" key="3">
    <source>
        <dbReference type="Proteomes" id="UP000186817"/>
    </source>
</evidence>
<accession>A0A1Q9D8F9</accession>
<feature type="region of interest" description="Disordered" evidence="1">
    <location>
        <begin position="254"/>
        <end position="286"/>
    </location>
</feature>
<dbReference type="AlphaFoldDB" id="A0A1Q9D8F9"/>
<keyword evidence="3" id="KW-1185">Reference proteome</keyword>
<gene>
    <name evidence="2" type="ORF">AK812_SmicGene26813</name>
</gene>
<dbReference type="OrthoDB" id="2138282at2759"/>
<dbReference type="Gene3D" id="2.30.110.10">
    <property type="entry name" value="Electron Transport, Fmn-binding Protein, Chain A"/>
    <property type="match status" value="1"/>
</dbReference>
<dbReference type="Proteomes" id="UP000186817">
    <property type="component" value="Unassembled WGS sequence"/>
</dbReference>
<dbReference type="SUPFAM" id="SSF50475">
    <property type="entry name" value="FMN-binding split barrel"/>
    <property type="match status" value="1"/>
</dbReference>
<name>A0A1Q9D8F9_SYMMI</name>
<feature type="region of interest" description="Disordered" evidence="1">
    <location>
        <begin position="14"/>
        <end position="42"/>
    </location>
</feature>